<sequence>MGAIYDVLLGFALLLQYFLPLPRGEIYYNDPTLTRSLNLVSQYLGILVVRIWISGLLKRVNVGQSIRLVLQ</sequence>
<organism evidence="2">
    <name type="scientific">Aspergillus arachidicola</name>
    <dbReference type="NCBI Taxonomy" id="656916"/>
    <lineage>
        <taxon>Eukaryota</taxon>
        <taxon>Fungi</taxon>
        <taxon>Dikarya</taxon>
        <taxon>Ascomycota</taxon>
        <taxon>Pezizomycotina</taxon>
        <taxon>Eurotiomycetes</taxon>
        <taxon>Eurotiomycetidae</taxon>
        <taxon>Eurotiales</taxon>
        <taxon>Aspergillaceae</taxon>
        <taxon>Aspergillus</taxon>
        <taxon>Aspergillus subgen. Circumdati</taxon>
    </lineage>
</organism>
<keyword evidence="1" id="KW-1133">Transmembrane helix</keyword>
<dbReference type="AlphaFoldDB" id="A0A5N6Y3G4"/>
<proteinExistence type="predicted"/>
<evidence type="ECO:0000256" key="1">
    <source>
        <dbReference type="SAM" id="Phobius"/>
    </source>
</evidence>
<dbReference type="Proteomes" id="UP000325558">
    <property type="component" value="Unassembled WGS sequence"/>
</dbReference>
<protein>
    <submittedName>
        <fullName evidence="2">Uncharacterized protein</fullName>
    </submittedName>
</protein>
<keyword evidence="1" id="KW-0472">Membrane</keyword>
<gene>
    <name evidence="2" type="ORF">BDV24DRAFT_70284</name>
</gene>
<accession>A0A5N6Y3G4</accession>
<dbReference type="OrthoDB" id="4227165at2759"/>
<dbReference type="EMBL" id="ML737152">
    <property type="protein sequence ID" value="KAE8340001.1"/>
    <property type="molecule type" value="Genomic_DNA"/>
</dbReference>
<reference evidence="2" key="1">
    <citation type="submission" date="2019-04" db="EMBL/GenBank/DDBJ databases">
        <title>Friends and foes A comparative genomics study of 23 Aspergillus species from section Flavi.</title>
        <authorList>
            <consortium name="DOE Joint Genome Institute"/>
            <person name="Kjaerbolling I."/>
            <person name="Vesth T."/>
            <person name="Frisvad J.C."/>
            <person name="Nybo J.L."/>
            <person name="Theobald S."/>
            <person name="Kildgaard S."/>
            <person name="Isbrandt T."/>
            <person name="Kuo A."/>
            <person name="Sato A."/>
            <person name="Lyhne E.K."/>
            <person name="Kogle M.E."/>
            <person name="Wiebenga A."/>
            <person name="Kun R.S."/>
            <person name="Lubbers R.J."/>
            <person name="Makela M.R."/>
            <person name="Barry K."/>
            <person name="Chovatia M."/>
            <person name="Clum A."/>
            <person name="Daum C."/>
            <person name="Haridas S."/>
            <person name="He G."/>
            <person name="LaButti K."/>
            <person name="Lipzen A."/>
            <person name="Mondo S."/>
            <person name="Riley R."/>
            <person name="Salamov A."/>
            <person name="Simmons B.A."/>
            <person name="Magnuson J.K."/>
            <person name="Henrissat B."/>
            <person name="Mortensen U.H."/>
            <person name="Larsen T.O."/>
            <person name="Devries R.P."/>
            <person name="Grigoriev I.V."/>
            <person name="Machida M."/>
            <person name="Baker S.E."/>
            <person name="Andersen M.R."/>
        </authorList>
    </citation>
    <scope>NUCLEOTIDE SEQUENCE</scope>
    <source>
        <strain evidence="2">CBS 117612</strain>
    </source>
</reference>
<name>A0A5N6Y3G4_9EURO</name>
<feature type="transmembrane region" description="Helical" evidence="1">
    <location>
        <begin position="40"/>
        <end position="57"/>
    </location>
</feature>
<evidence type="ECO:0000313" key="2">
    <source>
        <dbReference type="EMBL" id="KAE8340001.1"/>
    </source>
</evidence>
<keyword evidence="1" id="KW-0812">Transmembrane</keyword>